<protein>
    <recommendedName>
        <fullName evidence="3">Flp pilus-assembly TadG-like N-terminal domain-containing protein</fullName>
    </recommendedName>
</protein>
<evidence type="ECO:0008006" key="3">
    <source>
        <dbReference type="Google" id="ProtNLM"/>
    </source>
</evidence>
<dbReference type="InterPro" id="IPR055685">
    <property type="entry name" value="DUF7261"/>
</dbReference>
<evidence type="ECO:0000313" key="1">
    <source>
        <dbReference type="EMBL" id="MFA1610312.1"/>
    </source>
</evidence>
<proteinExistence type="predicted"/>
<dbReference type="AlphaFoldDB" id="A0ABD5M8S1"/>
<dbReference type="EMBL" id="JBGNYA010000001">
    <property type="protein sequence ID" value="MFA1610312.1"/>
    <property type="molecule type" value="Genomic_DNA"/>
</dbReference>
<dbReference type="Pfam" id="PF23922">
    <property type="entry name" value="DUF7261"/>
    <property type="match status" value="1"/>
</dbReference>
<name>A0ABD5M8S1_9EURY</name>
<dbReference type="Proteomes" id="UP001570511">
    <property type="component" value="Unassembled WGS sequence"/>
</dbReference>
<sequence length="183" mass="19206">MRSPLRGRADDRGQIVLVSAAVVAVALLAMTVAYAQLGYDGDRDAAADVEVASLGEIDRSLAGSVRTAATAVTARNDAADRWRDRRVVAAEISAAVESDVARLERAHASESRSLTVTFDDAAAARWAREECPGGRGRDFGPCRAIGGIVVQERAGTATPVAAAFHVRVVSPVESTHATLLVRV</sequence>
<accession>A0ABD5M8S1</accession>
<reference evidence="1 2" key="1">
    <citation type="submission" date="2024-08" db="EMBL/GenBank/DDBJ databases">
        <title>Halobellus sp. MBLA0158 whole genome sequence.</title>
        <authorList>
            <person name="Hwang C.Y."/>
            <person name="Cho E.-S."/>
            <person name="Seo M.-J."/>
        </authorList>
    </citation>
    <scope>NUCLEOTIDE SEQUENCE [LARGE SCALE GENOMIC DNA]</scope>
    <source>
        <strain evidence="1 2">MBLA0158</strain>
    </source>
</reference>
<evidence type="ECO:0000313" key="2">
    <source>
        <dbReference type="Proteomes" id="UP001570511"/>
    </source>
</evidence>
<dbReference type="RefSeq" id="WP_372387769.1">
    <property type="nucleotide sequence ID" value="NZ_JBGNYA010000001.1"/>
</dbReference>
<organism evidence="1 2">
    <name type="scientific">Halobellus rubicundus</name>
    <dbReference type="NCBI Taxonomy" id="2996466"/>
    <lineage>
        <taxon>Archaea</taxon>
        <taxon>Methanobacteriati</taxon>
        <taxon>Methanobacteriota</taxon>
        <taxon>Stenosarchaea group</taxon>
        <taxon>Halobacteria</taxon>
        <taxon>Halobacteriales</taxon>
        <taxon>Haloferacaceae</taxon>
        <taxon>Halobellus</taxon>
    </lineage>
</organism>
<comment type="caution">
    <text evidence="1">The sequence shown here is derived from an EMBL/GenBank/DDBJ whole genome shotgun (WGS) entry which is preliminary data.</text>
</comment>
<keyword evidence="2" id="KW-1185">Reference proteome</keyword>
<gene>
    <name evidence="1" type="ORF">OS889_04755</name>
</gene>